<evidence type="ECO:0000256" key="5">
    <source>
        <dbReference type="ARBA" id="ARBA00022741"/>
    </source>
</evidence>
<dbReference type="PROSITE" id="PS50929">
    <property type="entry name" value="ABC_TM1F"/>
    <property type="match status" value="1"/>
</dbReference>
<keyword evidence="3" id="KW-1003">Cell membrane</keyword>
<dbReference type="PROSITE" id="PS00211">
    <property type="entry name" value="ABC_TRANSPORTER_1"/>
    <property type="match status" value="1"/>
</dbReference>
<dbReference type="CDD" id="cd18548">
    <property type="entry name" value="ABC_6TM_Tm287_like"/>
    <property type="match status" value="1"/>
</dbReference>
<evidence type="ECO:0000256" key="7">
    <source>
        <dbReference type="ARBA" id="ARBA00022989"/>
    </source>
</evidence>
<dbReference type="OrthoDB" id="9770415at2"/>
<dbReference type="STRING" id="903984.BCR21_10465"/>
<evidence type="ECO:0000256" key="8">
    <source>
        <dbReference type="ARBA" id="ARBA00023136"/>
    </source>
</evidence>
<evidence type="ECO:0000256" key="2">
    <source>
        <dbReference type="ARBA" id="ARBA00022448"/>
    </source>
</evidence>
<feature type="transmembrane region" description="Helical" evidence="9">
    <location>
        <begin position="277"/>
        <end position="300"/>
    </location>
</feature>
<accession>A0A1E5GGE3</accession>
<dbReference type="Gene3D" id="3.40.50.300">
    <property type="entry name" value="P-loop containing nucleotide triphosphate hydrolases"/>
    <property type="match status" value="1"/>
</dbReference>
<gene>
    <name evidence="12" type="ORF">BCR21_10465</name>
</gene>
<dbReference type="InterPro" id="IPR027417">
    <property type="entry name" value="P-loop_NTPase"/>
</dbReference>
<dbReference type="Pfam" id="PF00664">
    <property type="entry name" value="ABC_membrane"/>
    <property type="match status" value="1"/>
</dbReference>
<feature type="transmembrane region" description="Helical" evidence="9">
    <location>
        <begin position="125"/>
        <end position="148"/>
    </location>
</feature>
<dbReference type="Proteomes" id="UP000094068">
    <property type="component" value="Unassembled WGS sequence"/>
</dbReference>
<dbReference type="GO" id="GO:0090374">
    <property type="term" value="P:oligopeptide export from mitochondrion"/>
    <property type="evidence" value="ECO:0007669"/>
    <property type="project" value="TreeGrafter"/>
</dbReference>
<sequence length="573" mass="63178">MSIIMEHIKKYKLEVSIALITVVVMVMSALWQPKLLQKVLEAIIKEDKSQMKELGLYLIGIAGLGLIAGVFNTIYSAKVAQGVSADIREATFRKIQTFSFGNIEEFSAGNLVVRLTNDVTQIQNVIMIALQSLFRIPILFIGSFILAMMTLPQLWWVIVLLVIAVFIITALSFSQMGKHFMIIQTLIDKVNGLAKENLLGIRVVKSFVQEKNELNRFTKVSEELTKHNLIVGTLFSVMIPSFMLAANLAVVGSIFLVGNLVKDDPTVIGGIASFMSYLMQIMMAIIIGGMMMMMTSRAAVSIKRIKEVMDTVPALTYKDVPEQKLNGSVVFDHVSFRYPGDDTDTLKDVSFSIKPGEMVGIVGATGAGKSTLAQLIPRLFDPSEGKVEVGGIDLKDVNEHSLRKAVSFVLQKAILFSGTISQNLRQGKRDASEADMSRATEIAQAKEFIEKLSLQYEAPVAERSNNFSGGQKQRLSISRGVIGDPKILILDDSTSALDARSERLVREALDRDLKDTTTIVIAQKISSVVHADRILVLDKGQLVGEGTHEELAKTNPIYQEIYETQKGKDENND</sequence>
<feature type="transmembrane region" description="Helical" evidence="9">
    <location>
        <begin position="54"/>
        <end position="75"/>
    </location>
</feature>
<evidence type="ECO:0000313" key="12">
    <source>
        <dbReference type="EMBL" id="OEG11701.1"/>
    </source>
</evidence>
<keyword evidence="4 9" id="KW-0812">Transmembrane</keyword>
<reference evidence="13" key="1">
    <citation type="submission" date="2016-09" db="EMBL/GenBank/DDBJ databases">
        <authorList>
            <person name="Gulvik C.A."/>
        </authorList>
    </citation>
    <scope>NUCLEOTIDE SEQUENCE [LARGE SCALE GENOMIC DNA]</scope>
    <source>
        <strain evidence="13">DSM 23328</strain>
    </source>
</reference>
<feature type="transmembrane region" description="Helical" evidence="9">
    <location>
        <begin position="154"/>
        <end position="173"/>
    </location>
</feature>
<evidence type="ECO:0000259" key="10">
    <source>
        <dbReference type="PROSITE" id="PS50893"/>
    </source>
</evidence>
<feature type="transmembrane region" description="Helical" evidence="9">
    <location>
        <begin position="229"/>
        <end position="257"/>
    </location>
</feature>
<evidence type="ECO:0000256" key="6">
    <source>
        <dbReference type="ARBA" id="ARBA00022840"/>
    </source>
</evidence>
<dbReference type="GO" id="GO:0005886">
    <property type="term" value="C:plasma membrane"/>
    <property type="evidence" value="ECO:0007669"/>
    <property type="project" value="UniProtKB-SubCell"/>
</dbReference>
<dbReference type="SUPFAM" id="SSF52540">
    <property type="entry name" value="P-loop containing nucleoside triphosphate hydrolases"/>
    <property type="match status" value="1"/>
</dbReference>
<protein>
    <submittedName>
        <fullName evidence="12">Multidrug ABC transporter ATP-binding protein</fullName>
    </submittedName>
</protein>
<comment type="subcellular location">
    <subcellularLocation>
        <location evidence="1">Cell membrane</location>
        <topology evidence="1">Multi-pass membrane protein</topology>
    </subcellularLocation>
</comment>
<dbReference type="GO" id="GO:0015421">
    <property type="term" value="F:ABC-type oligopeptide transporter activity"/>
    <property type="evidence" value="ECO:0007669"/>
    <property type="project" value="TreeGrafter"/>
</dbReference>
<evidence type="ECO:0000313" key="13">
    <source>
        <dbReference type="Proteomes" id="UP000094068"/>
    </source>
</evidence>
<feature type="transmembrane region" description="Helical" evidence="9">
    <location>
        <begin position="12"/>
        <end position="31"/>
    </location>
</feature>
<keyword evidence="8 9" id="KW-0472">Membrane</keyword>
<evidence type="ECO:0000256" key="4">
    <source>
        <dbReference type="ARBA" id="ARBA00022692"/>
    </source>
</evidence>
<dbReference type="GO" id="GO:0005524">
    <property type="term" value="F:ATP binding"/>
    <property type="evidence" value="ECO:0007669"/>
    <property type="project" value="UniProtKB-KW"/>
</dbReference>
<dbReference type="InterPro" id="IPR003439">
    <property type="entry name" value="ABC_transporter-like_ATP-bd"/>
</dbReference>
<dbReference type="InterPro" id="IPR011527">
    <property type="entry name" value="ABC1_TM_dom"/>
</dbReference>
<dbReference type="InterPro" id="IPR003593">
    <property type="entry name" value="AAA+_ATPase"/>
</dbReference>
<dbReference type="AlphaFoldDB" id="A0A1E5GGE3"/>
<dbReference type="InterPro" id="IPR039421">
    <property type="entry name" value="Type_1_exporter"/>
</dbReference>
<evidence type="ECO:0000256" key="3">
    <source>
        <dbReference type="ARBA" id="ARBA00022475"/>
    </source>
</evidence>
<keyword evidence="6 12" id="KW-0067">ATP-binding</keyword>
<comment type="caution">
    <text evidence="12">The sequence shown here is derived from an EMBL/GenBank/DDBJ whole genome shotgun (WGS) entry which is preliminary data.</text>
</comment>
<dbReference type="SUPFAM" id="SSF90123">
    <property type="entry name" value="ABC transporter transmembrane region"/>
    <property type="match status" value="1"/>
</dbReference>
<name>A0A1E5GGE3_9ENTE</name>
<keyword evidence="5" id="KW-0547">Nucleotide-binding</keyword>
<dbReference type="InterPro" id="IPR017871">
    <property type="entry name" value="ABC_transporter-like_CS"/>
</dbReference>
<dbReference type="GO" id="GO:0016887">
    <property type="term" value="F:ATP hydrolysis activity"/>
    <property type="evidence" value="ECO:0007669"/>
    <property type="project" value="InterPro"/>
</dbReference>
<evidence type="ECO:0000256" key="1">
    <source>
        <dbReference type="ARBA" id="ARBA00004651"/>
    </source>
</evidence>
<feature type="domain" description="ABC transporter" evidence="10">
    <location>
        <begin position="329"/>
        <end position="564"/>
    </location>
</feature>
<dbReference type="EMBL" id="MIJZ01000013">
    <property type="protein sequence ID" value="OEG11701.1"/>
    <property type="molecule type" value="Genomic_DNA"/>
</dbReference>
<dbReference type="SMART" id="SM00382">
    <property type="entry name" value="AAA"/>
    <property type="match status" value="1"/>
</dbReference>
<keyword evidence="7 9" id="KW-1133">Transmembrane helix</keyword>
<feature type="domain" description="ABC transmembrane type-1" evidence="11">
    <location>
        <begin position="17"/>
        <end position="297"/>
    </location>
</feature>
<dbReference type="Gene3D" id="1.20.1560.10">
    <property type="entry name" value="ABC transporter type 1, transmembrane domain"/>
    <property type="match status" value="1"/>
</dbReference>
<dbReference type="FunFam" id="3.40.50.300:FF:000221">
    <property type="entry name" value="Multidrug ABC transporter ATP-binding protein"/>
    <property type="match status" value="1"/>
</dbReference>
<evidence type="ECO:0000256" key="9">
    <source>
        <dbReference type="SAM" id="Phobius"/>
    </source>
</evidence>
<dbReference type="PANTHER" id="PTHR43394">
    <property type="entry name" value="ATP-DEPENDENT PERMEASE MDL1, MITOCHONDRIAL"/>
    <property type="match status" value="1"/>
</dbReference>
<dbReference type="PROSITE" id="PS50893">
    <property type="entry name" value="ABC_TRANSPORTER_2"/>
    <property type="match status" value="1"/>
</dbReference>
<proteinExistence type="predicted"/>
<dbReference type="InterPro" id="IPR036640">
    <property type="entry name" value="ABC1_TM_sf"/>
</dbReference>
<dbReference type="Pfam" id="PF00005">
    <property type="entry name" value="ABC_tran"/>
    <property type="match status" value="1"/>
</dbReference>
<organism evidence="12 13">
    <name type="scientific">Enterococcus ureasiticus</name>
    <dbReference type="NCBI Taxonomy" id="903984"/>
    <lineage>
        <taxon>Bacteria</taxon>
        <taxon>Bacillati</taxon>
        <taxon>Bacillota</taxon>
        <taxon>Bacilli</taxon>
        <taxon>Lactobacillales</taxon>
        <taxon>Enterococcaceae</taxon>
        <taxon>Enterococcus</taxon>
    </lineage>
</organism>
<keyword evidence="13" id="KW-1185">Reference proteome</keyword>
<keyword evidence="2" id="KW-0813">Transport</keyword>
<dbReference type="PANTHER" id="PTHR43394:SF1">
    <property type="entry name" value="ATP-BINDING CASSETTE SUB-FAMILY B MEMBER 10, MITOCHONDRIAL"/>
    <property type="match status" value="1"/>
</dbReference>
<evidence type="ECO:0000259" key="11">
    <source>
        <dbReference type="PROSITE" id="PS50929"/>
    </source>
</evidence>